<evidence type="ECO:0000313" key="2">
    <source>
        <dbReference type="Proteomes" id="UP000030643"/>
    </source>
</evidence>
<reference evidence="2" key="1">
    <citation type="journal article" date="2014" name="Genome Announc.">
        <title>Draft genome sequence of Weissella oryzae SG25T, isolated from fermented rice grains.</title>
        <authorList>
            <person name="Tanizawa Y."/>
            <person name="Fujisawa T."/>
            <person name="Mochizuki T."/>
            <person name="Kaminuma E."/>
            <person name="Suzuki Y."/>
            <person name="Nakamura Y."/>
            <person name="Tohno M."/>
        </authorList>
    </citation>
    <scope>NUCLEOTIDE SEQUENCE [LARGE SCALE GENOMIC DNA]</scope>
    <source>
        <strain evidence="2">DSM 25784 / JCM 18191 / LMG 30913 / SG25</strain>
    </source>
</reference>
<name>A0A069D096_WEIOS</name>
<keyword evidence="2" id="KW-1185">Reference proteome</keyword>
<gene>
    <name evidence="1" type="ORF">WOSG25_050130</name>
</gene>
<dbReference type="AlphaFoldDB" id="A0A069D096"/>
<organism evidence="1 2">
    <name type="scientific">Weissella oryzae (strain DSM 25784 / JCM 18191 / LMG 30913 / SG25)</name>
    <dbReference type="NCBI Taxonomy" id="1329250"/>
    <lineage>
        <taxon>Bacteria</taxon>
        <taxon>Bacillati</taxon>
        <taxon>Bacillota</taxon>
        <taxon>Bacilli</taxon>
        <taxon>Lactobacillales</taxon>
        <taxon>Lactobacillaceae</taxon>
        <taxon>Weissella</taxon>
    </lineage>
</organism>
<dbReference type="RefSeq" id="WP_027698825.1">
    <property type="nucleotide sequence ID" value="NZ_DF820488.1"/>
</dbReference>
<dbReference type="EMBL" id="DF820488">
    <property type="protein sequence ID" value="GAK30741.1"/>
    <property type="molecule type" value="Genomic_DNA"/>
</dbReference>
<protein>
    <submittedName>
        <fullName evidence="1">Uncharacterized protein</fullName>
    </submittedName>
</protein>
<evidence type="ECO:0000313" key="1">
    <source>
        <dbReference type="EMBL" id="GAK30741.1"/>
    </source>
</evidence>
<dbReference type="Proteomes" id="UP000030643">
    <property type="component" value="Unassembled WGS sequence"/>
</dbReference>
<dbReference type="STRING" id="1329250.WOSG25_050130"/>
<sequence length="186" mass="20306">MKLWQGAALLAIGVVASTALVIQANNYLGTVNTANAQSRQVIKEINSINQLVMNKKAKSSIKTVNLTDLDSRVTDFTTTALNYPVTGKDDNSTAFKQELAKYATSVAVSKITAFRQPTVTLDNQTLPTYKLDSVNRQTVDKNTAKYLVVFAPDKNANQHMVFDLTVDPVSSTVTDVTLYREANTNA</sequence>
<accession>A0A069D096</accession>
<proteinExistence type="predicted"/>